<dbReference type="AlphaFoldDB" id="A0AA95HGV7"/>
<evidence type="ECO:0000313" key="1">
    <source>
        <dbReference type="EMBL" id="WGZ95935.1"/>
    </source>
</evidence>
<reference evidence="1" key="2">
    <citation type="submission" date="2023-04" db="EMBL/GenBank/DDBJ databases">
        <authorList>
            <person name="Beletskiy A.V."/>
            <person name="Mardanov A.V."/>
            <person name="Ravin N.V."/>
        </authorList>
    </citation>
    <scope>NUCLEOTIDE SEQUENCE</scope>
    <source>
        <strain evidence="1">GKL-02</strain>
    </source>
</reference>
<dbReference type="KEGG" id="tput:QJT81_08130"/>
<sequence length="91" mass="10253">MKHSDFEIGTEFFTASGKWRCTDVGTRVIVAISLEPRETVRLWTDAAGERVQETFISDDPRDLIGSPYSVAELVFDEYDLDGCSTDPDDFL</sequence>
<gene>
    <name evidence="1" type="ORF">QJT81_08130</name>
</gene>
<dbReference type="EMBL" id="CP124756">
    <property type="protein sequence ID" value="WGZ95935.1"/>
    <property type="molecule type" value="Genomic_DNA"/>
</dbReference>
<protein>
    <submittedName>
        <fullName evidence="1">Uncharacterized protein</fullName>
    </submittedName>
</protein>
<name>A0AA95HGV7_9GAMM</name>
<proteinExistence type="predicted"/>
<accession>A0AA95HGV7</accession>
<dbReference type="Proteomes" id="UP001301326">
    <property type="component" value="Chromosome"/>
</dbReference>
<reference evidence="1" key="1">
    <citation type="journal article" date="2023" name="Int. J. Mol. Sci.">
        <title>Metagenomics Revealed a New Genus 'Candidatus Thiocaldithrix dubininis' gen. nov., sp. nov. and a New Species 'Candidatus Thiothrix putei' sp. nov. in the Family Thiotrichaceae, Some Members of Which Have Traits of Both Na+- and H+-Motive Energetics.</title>
        <authorList>
            <person name="Ravin N.V."/>
            <person name="Muntyan M.S."/>
            <person name="Smolyakov D.D."/>
            <person name="Rudenko T.S."/>
            <person name="Beletsky A.V."/>
            <person name="Mardanov A.V."/>
            <person name="Grabovich M.Y."/>
        </authorList>
    </citation>
    <scope>NUCLEOTIDE SEQUENCE</scope>
    <source>
        <strain evidence="1">GKL-02</strain>
    </source>
</reference>
<organism evidence="1">
    <name type="scientific">Candidatus Thiothrix putei</name>
    <dbReference type="NCBI Taxonomy" id="3080811"/>
    <lineage>
        <taxon>Bacteria</taxon>
        <taxon>Pseudomonadati</taxon>
        <taxon>Pseudomonadota</taxon>
        <taxon>Gammaproteobacteria</taxon>
        <taxon>Thiotrichales</taxon>
        <taxon>Thiotrichaceae</taxon>
        <taxon>Thiothrix</taxon>
    </lineage>
</organism>